<comment type="caution">
    <text evidence="1">The sequence shown here is derived from an EMBL/GenBank/DDBJ whole genome shotgun (WGS) entry which is preliminary data.</text>
</comment>
<sequence>MVEKQQGHWSLYSLMRQLTHLLDSTLSSLVLVKREQNRGADWIAKEALSKKSDFCWSPPYVNKTFRGIISLEAAELPYIRG</sequence>
<name>A0AAV3NIL7_LITER</name>
<evidence type="ECO:0008006" key="3">
    <source>
        <dbReference type="Google" id="ProtNLM"/>
    </source>
</evidence>
<accession>A0AAV3NIL7</accession>
<reference evidence="1 2" key="1">
    <citation type="submission" date="2024-01" db="EMBL/GenBank/DDBJ databases">
        <title>The complete chloroplast genome sequence of Lithospermum erythrorhizon: insights into the phylogenetic relationship among Boraginaceae species and the maternal lineages of purple gromwells.</title>
        <authorList>
            <person name="Okada T."/>
            <person name="Watanabe K."/>
        </authorList>
    </citation>
    <scope>NUCLEOTIDE SEQUENCE [LARGE SCALE GENOMIC DNA]</scope>
</reference>
<evidence type="ECO:0000313" key="1">
    <source>
        <dbReference type="EMBL" id="GAA0139179.1"/>
    </source>
</evidence>
<protein>
    <recommendedName>
        <fullName evidence="3">RNase H type-1 domain-containing protein</fullName>
    </recommendedName>
</protein>
<dbReference type="Proteomes" id="UP001454036">
    <property type="component" value="Unassembled WGS sequence"/>
</dbReference>
<keyword evidence="2" id="KW-1185">Reference proteome</keyword>
<dbReference type="AlphaFoldDB" id="A0AAV3NIL7"/>
<dbReference type="EMBL" id="BAABME010044902">
    <property type="protein sequence ID" value="GAA0139179.1"/>
    <property type="molecule type" value="Genomic_DNA"/>
</dbReference>
<organism evidence="1 2">
    <name type="scientific">Lithospermum erythrorhizon</name>
    <name type="common">Purple gromwell</name>
    <name type="synonym">Lithospermum officinale var. erythrorhizon</name>
    <dbReference type="NCBI Taxonomy" id="34254"/>
    <lineage>
        <taxon>Eukaryota</taxon>
        <taxon>Viridiplantae</taxon>
        <taxon>Streptophyta</taxon>
        <taxon>Embryophyta</taxon>
        <taxon>Tracheophyta</taxon>
        <taxon>Spermatophyta</taxon>
        <taxon>Magnoliopsida</taxon>
        <taxon>eudicotyledons</taxon>
        <taxon>Gunneridae</taxon>
        <taxon>Pentapetalae</taxon>
        <taxon>asterids</taxon>
        <taxon>lamiids</taxon>
        <taxon>Boraginales</taxon>
        <taxon>Boraginaceae</taxon>
        <taxon>Boraginoideae</taxon>
        <taxon>Lithospermeae</taxon>
        <taxon>Lithospermum</taxon>
    </lineage>
</organism>
<gene>
    <name evidence="1" type="ORF">LIER_44044</name>
</gene>
<proteinExistence type="predicted"/>
<evidence type="ECO:0000313" key="2">
    <source>
        <dbReference type="Proteomes" id="UP001454036"/>
    </source>
</evidence>